<dbReference type="SUPFAM" id="SSF53474">
    <property type="entry name" value="alpha/beta-Hydrolases"/>
    <property type="match status" value="1"/>
</dbReference>
<dbReference type="RefSeq" id="WP_322424666.1">
    <property type="nucleotide sequence ID" value="NZ_JAXQPW010000004.1"/>
</dbReference>
<organism evidence="2 3">
    <name type="scientific">Nocardioides renjunii</name>
    <dbReference type="NCBI Taxonomy" id="3095075"/>
    <lineage>
        <taxon>Bacteria</taxon>
        <taxon>Bacillati</taxon>
        <taxon>Actinomycetota</taxon>
        <taxon>Actinomycetes</taxon>
        <taxon>Propionibacteriales</taxon>
        <taxon>Nocardioidaceae</taxon>
        <taxon>Nocardioides</taxon>
    </lineage>
</organism>
<dbReference type="Gene3D" id="3.40.50.1820">
    <property type="entry name" value="alpha/beta hydrolase"/>
    <property type="match status" value="1"/>
</dbReference>
<dbReference type="PANTHER" id="PTHR43798">
    <property type="entry name" value="MONOACYLGLYCEROL LIPASE"/>
    <property type="match status" value="1"/>
</dbReference>
<dbReference type="Proteomes" id="UP001291999">
    <property type="component" value="Unassembled WGS sequence"/>
</dbReference>
<protein>
    <submittedName>
        <fullName evidence="2">Alpha/beta hydrolase</fullName>
    </submittedName>
</protein>
<sequence length="321" mass="34057">MPDDSHDIRTPYGATSTTVDIGGPVHAWVRPGPGAGTEEVATVLCLHGLGGSALNFGPVTPLLAERHRVVALDLLGHGGTRSGRPELSASAAVEEQLDLVATYVATRVDEPVVLVGHSLGGVLAVLHTLAHPETVDRLVLLAPPVPHRTDAARDRGLAAKRAVLGTSLVRGLVDRQLRRTVPADLVVRQVAEATPHTDRVPAAALAASVAEQEVRASAPDAAAARRTQWNAILGTIDLLARPLEWRDRLAEVAVPTLWLQGHDDLKVPLDDATRLATSVRAHASVPERWDFRTRAGVGHLPHMEDAAWTADALLGWLGARA</sequence>
<evidence type="ECO:0000259" key="1">
    <source>
        <dbReference type="Pfam" id="PF12697"/>
    </source>
</evidence>
<keyword evidence="2" id="KW-0378">Hydrolase</keyword>
<dbReference type="GO" id="GO:0016787">
    <property type="term" value="F:hydrolase activity"/>
    <property type="evidence" value="ECO:0007669"/>
    <property type="project" value="UniProtKB-KW"/>
</dbReference>
<accession>A0ABU5KDM1</accession>
<gene>
    <name evidence="2" type="ORF">SFC79_12945</name>
</gene>
<proteinExistence type="predicted"/>
<feature type="domain" description="AB hydrolase-1" evidence="1">
    <location>
        <begin position="43"/>
        <end position="312"/>
    </location>
</feature>
<keyword evidence="3" id="KW-1185">Reference proteome</keyword>
<evidence type="ECO:0000313" key="2">
    <source>
        <dbReference type="EMBL" id="MDZ5662675.1"/>
    </source>
</evidence>
<evidence type="ECO:0000313" key="3">
    <source>
        <dbReference type="Proteomes" id="UP001291999"/>
    </source>
</evidence>
<dbReference type="InterPro" id="IPR000073">
    <property type="entry name" value="AB_hydrolase_1"/>
</dbReference>
<dbReference type="Pfam" id="PF12697">
    <property type="entry name" value="Abhydrolase_6"/>
    <property type="match status" value="1"/>
</dbReference>
<dbReference type="InterPro" id="IPR050266">
    <property type="entry name" value="AB_hydrolase_sf"/>
</dbReference>
<dbReference type="EMBL" id="JAXQPW010000004">
    <property type="protein sequence ID" value="MDZ5662675.1"/>
    <property type="molecule type" value="Genomic_DNA"/>
</dbReference>
<comment type="caution">
    <text evidence="2">The sequence shown here is derived from an EMBL/GenBank/DDBJ whole genome shotgun (WGS) entry which is preliminary data.</text>
</comment>
<reference evidence="2 3" key="1">
    <citation type="submission" date="2023-11" db="EMBL/GenBank/DDBJ databases">
        <title>Novel species in genus Nocardioides.</title>
        <authorList>
            <person name="Zhou H."/>
        </authorList>
    </citation>
    <scope>NUCLEOTIDE SEQUENCE [LARGE SCALE GENOMIC DNA]</scope>
    <source>
        <strain evidence="2 3">S-58</strain>
    </source>
</reference>
<dbReference type="InterPro" id="IPR029058">
    <property type="entry name" value="AB_hydrolase_fold"/>
</dbReference>
<name>A0ABU5KDM1_9ACTN</name>
<dbReference type="PRINTS" id="PR00111">
    <property type="entry name" value="ABHYDROLASE"/>
</dbReference>